<keyword evidence="2" id="KW-1185">Reference proteome</keyword>
<dbReference type="Proteomes" id="UP001438707">
    <property type="component" value="Unassembled WGS sequence"/>
</dbReference>
<reference evidence="1 2" key="1">
    <citation type="journal article" date="2024" name="Nat. Commun.">
        <title>Phylogenomics reveals the evolutionary origins of lichenization in chlorophyte algae.</title>
        <authorList>
            <person name="Puginier C."/>
            <person name="Libourel C."/>
            <person name="Otte J."/>
            <person name="Skaloud P."/>
            <person name="Haon M."/>
            <person name="Grisel S."/>
            <person name="Petersen M."/>
            <person name="Berrin J.G."/>
            <person name="Delaux P.M."/>
            <person name="Dal Grande F."/>
            <person name="Keller J."/>
        </authorList>
    </citation>
    <scope>NUCLEOTIDE SEQUENCE [LARGE SCALE GENOMIC DNA]</scope>
    <source>
        <strain evidence="1 2">SAG 2145</strain>
    </source>
</reference>
<name>A0AAW1SAZ3_9CHLO</name>
<gene>
    <name evidence="1" type="ORF">WJX74_002454</name>
</gene>
<dbReference type="AlphaFoldDB" id="A0AAW1SAZ3"/>
<evidence type="ECO:0000313" key="2">
    <source>
        <dbReference type="Proteomes" id="UP001438707"/>
    </source>
</evidence>
<sequence length="71" mass="7817">MPYQLWLGHPMQLLGQLSGLLGWSGHQVVVARLLSSSVAYNGIAIDQGPAREQGFKQKRCDNCCGLRPHDL</sequence>
<organism evidence="1 2">
    <name type="scientific">Apatococcus lobatus</name>
    <dbReference type="NCBI Taxonomy" id="904363"/>
    <lineage>
        <taxon>Eukaryota</taxon>
        <taxon>Viridiplantae</taxon>
        <taxon>Chlorophyta</taxon>
        <taxon>core chlorophytes</taxon>
        <taxon>Trebouxiophyceae</taxon>
        <taxon>Chlorellales</taxon>
        <taxon>Chlorellaceae</taxon>
        <taxon>Apatococcus</taxon>
    </lineage>
</organism>
<comment type="caution">
    <text evidence="1">The sequence shown here is derived from an EMBL/GenBank/DDBJ whole genome shotgun (WGS) entry which is preliminary data.</text>
</comment>
<evidence type="ECO:0000313" key="1">
    <source>
        <dbReference type="EMBL" id="KAK9842788.1"/>
    </source>
</evidence>
<dbReference type="EMBL" id="JALJOS010000002">
    <property type="protein sequence ID" value="KAK9842788.1"/>
    <property type="molecule type" value="Genomic_DNA"/>
</dbReference>
<proteinExistence type="predicted"/>
<protein>
    <submittedName>
        <fullName evidence="1">Uncharacterized protein</fullName>
    </submittedName>
</protein>
<accession>A0AAW1SAZ3</accession>